<dbReference type="FunFam" id="1.20.5.190:FF:000062">
    <property type="entry name" value="IQ-domain 11"/>
    <property type="match status" value="1"/>
</dbReference>
<evidence type="ECO:0000256" key="3">
    <source>
        <dbReference type="ARBA" id="ARBA00022737"/>
    </source>
</evidence>
<evidence type="ECO:0000256" key="2">
    <source>
        <dbReference type="ARBA" id="ARBA00022490"/>
    </source>
</evidence>
<dbReference type="Pfam" id="PF00612">
    <property type="entry name" value="IQ"/>
    <property type="match status" value="1"/>
</dbReference>
<dbReference type="GO" id="GO:0005737">
    <property type="term" value="C:cytoplasm"/>
    <property type="evidence" value="ECO:0007669"/>
    <property type="project" value="UniProtKB-SubCell"/>
</dbReference>
<dbReference type="PANTHER" id="PTHR32295:SF123">
    <property type="entry name" value="PROTEIN IQ-DOMAIN 5"/>
    <property type="match status" value="1"/>
</dbReference>
<protein>
    <submittedName>
        <fullName evidence="9 10">Protein IQ-DOMAIN 1</fullName>
    </submittedName>
</protein>
<evidence type="ECO:0000256" key="6">
    <source>
        <dbReference type="ARBA" id="ARBA00024378"/>
    </source>
</evidence>
<evidence type="ECO:0000256" key="4">
    <source>
        <dbReference type="ARBA" id="ARBA00022860"/>
    </source>
</evidence>
<feature type="compositionally biased region" description="Low complexity" evidence="7">
    <location>
        <begin position="312"/>
        <end position="335"/>
    </location>
</feature>
<accession>A0A6P5FIQ4</accession>
<comment type="subunit">
    <text evidence="6">Binds to multiple calmodulin (CaM) in the presence of Ca(2+) and CaM-like proteins.</text>
</comment>
<keyword evidence="8" id="KW-1185">Reference proteome</keyword>
<dbReference type="SMART" id="SM00015">
    <property type="entry name" value="IQ"/>
    <property type="match status" value="2"/>
</dbReference>
<reference evidence="9 10" key="2">
    <citation type="submission" date="2025-04" db="UniProtKB">
        <authorList>
            <consortium name="RefSeq"/>
        </authorList>
    </citation>
    <scope>IDENTIFICATION</scope>
    <source>
        <tissue evidence="9 10">Leaf</tissue>
    </source>
</reference>
<dbReference type="Proteomes" id="UP000515123">
    <property type="component" value="Linkage group 7"/>
</dbReference>
<evidence type="ECO:0000256" key="7">
    <source>
        <dbReference type="SAM" id="MobiDB-lite"/>
    </source>
</evidence>
<keyword evidence="4" id="KW-0112">Calmodulin-binding</keyword>
<evidence type="ECO:0000313" key="10">
    <source>
        <dbReference type="RefSeq" id="XP_020093065.1"/>
    </source>
</evidence>
<feature type="compositionally biased region" description="Basic and acidic residues" evidence="7">
    <location>
        <begin position="15"/>
        <end position="35"/>
    </location>
</feature>
<dbReference type="RefSeq" id="XP_020093065.1">
    <property type="nucleotide sequence ID" value="XM_020237476.1"/>
</dbReference>
<name>A0A6P5FIQ4_ANACO</name>
<comment type="similarity">
    <text evidence="5">Belongs to the IQD family.</text>
</comment>
<dbReference type="PANTHER" id="PTHR32295">
    <property type="entry name" value="IQ-DOMAIN 5-RELATED"/>
    <property type="match status" value="1"/>
</dbReference>
<feature type="compositionally biased region" description="Polar residues" evidence="7">
    <location>
        <begin position="395"/>
        <end position="407"/>
    </location>
</feature>
<keyword evidence="2" id="KW-0963">Cytoplasm</keyword>
<dbReference type="Gene3D" id="1.20.5.190">
    <property type="match status" value="1"/>
</dbReference>
<evidence type="ECO:0000256" key="5">
    <source>
        <dbReference type="ARBA" id="ARBA00024341"/>
    </source>
</evidence>
<dbReference type="GO" id="GO:0005516">
    <property type="term" value="F:calmodulin binding"/>
    <property type="evidence" value="ECO:0007669"/>
    <property type="project" value="UniProtKB-KW"/>
</dbReference>
<feature type="region of interest" description="Disordered" evidence="7">
    <location>
        <begin position="306"/>
        <end position="436"/>
    </location>
</feature>
<dbReference type="PROSITE" id="PS50096">
    <property type="entry name" value="IQ"/>
    <property type="match status" value="3"/>
</dbReference>
<keyword evidence="3" id="KW-0677">Repeat</keyword>
<comment type="subcellular location">
    <subcellularLocation>
        <location evidence="1">Cytoplasm</location>
    </subcellularLocation>
</comment>
<dbReference type="GeneID" id="109713412"/>
<feature type="region of interest" description="Disordered" evidence="7">
    <location>
        <begin position="15"/>
        <end position="40"/>
    </location>
</feature>
<dbReference type="Gramene" id="Aco005129.1.mrna1">
    <property type="protein sequence ID" value="Aco005129.1.mrna1"/>
    <property type="gene ID" value="Aco005129.1.path1"/>
</dbReference>
<feature type="compositionally biased region" description="Basic and acidic residues" evidence="7">
    <location>
        <begin position="408"/>
        <end position="419"/>
    </location>
</feature>
<dbReference type="AlphaFoldDB" id="A0A6P5FIQ4"/>
<evidence type="ECO:0000313" key="9">
    <source>
        <dbReference type="RefSeq" id="XP_020093064.1"/>
    </source>
</evidence>
<evidence type="ECO:0000256" key="1">
    <source>
        <dbReference type="ARBA" id="ARBA00004496"/>
    </source>
</evidence>
<reference evidence="8" key="1">
    <citation type="journal article" date="2015" name="Nat. Genet.">
        <title>The pineapple genome and the evolution of CAM photosynthesis.</title>
        <authorList>
            <person name="Ming R."/>
            <person name="VanBuren R."/>
            <person name="Wai C.M."/>
            <person name="Tang H."/>
            <person name="Schatz M.C."/>
            <person name="Bowers J.E."/>
            <person name="Lyons E."/>
            <person name="Wang M.L."/>
            <person name="Chen J."/>
            <person name="Biggers E."/>
            <person name="Zhang J."/>
            <person name="Huang L."/>
            <person name="Zhang L."/>
            <person name="Miao W."/>
            <person name="Zhang J."/>
            <person name="Ye Z."/>
            <person name="Miao C."/>
            <person name="Lin Z."/>
            <person name="Wang H."/>
            <person name="Zhou H."/>
            <person name="Yim W.C."/>
            <person name="Priest H.D."/>
            <person name="Zheng C."/>
            <person name="Woodhouse M."/>
            <person name="Edger P.P."/>
            <person name="Guyot R."/>
            <person name="Guo H.B."/>
            <person name="Guo H."/>
            <person name="Zheng G."/>
            <person name="Singh R."/>
            <person name="Sharma A."/>
            <person name="Min X."/>
            <person name="Zheng Y."/>
            <person name="Lee H."/>
            <person name="Gurtowski J."/>
            <person name="Sedlazeck F.J."/>
            <person name="Harkess A."/>
            <person name="McKain M.R."/>
            <person name="Liao Z."/>
            <person name="Fang J."/>
            <person name="Liu J."/>
            <person name="Zhang X."/>
            <person name="Zhang Q."/>
            <person name="Hu W."/>
            <person name="Qin Y."/>
            <person name="Wang K."/>
            <person name="Chen L.Y."/>
            <person name="Shirley N."/>
            <person name="Lin Y.R."/>
            <person name="Liu L.Y."/>
            <person name="Hernandez A.G."/>
            <person name="Wright C.L."/>
            <person name="Bulone V."/>
            <person name="Tuskan G.A."/>
            <person name="Heath K."/>
            <person name="Zee F."/>
            <person name="Moore P.H."/>
            <person name="Sunkar R."/>
            <person name="Leebens-Mack J.H."/>
            <person name="Mockler T."/>
            <person name="Bennetzen J.L."/>
            <person name="Freeling M."/>
            <person name="Sankoff D."/>
            <person name="Paterson A.H."/>
            <person name="Zhu X."/>
            <person name="Yang X."/>
            <person name="Smith J.A."/>
            <person name="Cushman J.C."/>
            <person name="Paull R.E."/>
            <person name="Yu Q."/>
        </authorList>
    </citation>
    <scope>NUCLEOTIDE SEQUENCE [LARGE SCALE GENOMIC DNA]</scope>
    <source>
        <strain evidence="8">cv. F153</strain>
    </source>
</reference>
<evidence type="ECO:0000313" key="8">
    <source>
        <dbReference type="Proteomes" id="UP000515123"/>
    </source>
</evidence>
<sequence length="436" mass="48495">MGISTKWLKSLVGLRKQENSQHPENDENKKVVSDRPRHRRKHSINYDSVVIEEESTVETVELVGEASIKSTANPASSPTSSLQVQVSSQTEQIVKEDWAATVIQTAFRGFLARRALRALKGLVRLQALVRGHAVRKQAAITLRCMQALVRVQARVRARRVRMALESQLGRKKVQQQDQSHEDCVREIEGGWCDSIGSVEEIQVKLLKRQEAAAKRERAMAYALTHQWQAGSRQQVAAAGFEPDKNNWGWNWLERWMAVRPWENRFLDINVKEGVVVSDNEQEKGAKSLHKPMAKKPISALHSNMLNQKAGPSHSEGSASSSSRSANLLASASATSKIKLKTSSKEASEEAVSQPTGLGARSYSNPKERRVQIDSQAKKRLSLPNSGVKSGKHPANRTSVNLSANTQKVNKDVSKSELKHRPSPVDQPAMKRVELQI</sequence>
<dbReference type="OrthoDB" id="654277at2759"/>
<gene>
    <name evidence="9 10" type="primary">LOC109713412</name>
</gene>
<dbReference type="RefSeq" id="XP_020093064.1">
    <property type="nucleotide sequence ID" value="XM_020237475.1"/>
</dbReference>
<dbReference type="InterPro" id="IPR000048">
    <property type="entry name" value="IQ_motif_EF-hand-BS"/>
</dbReference>
<organism evidence="10">
    <name type="scientific">Ananas comosus</name>
    <name type="common">Pineapple</name>
    <name type="synonym">Ananas ananas</name>
    <dbReference type="NCBI Taxonomy" id="4615"/>
    <lineage>
        <taxon>Eukaryota</taxon>
        <taxon>Viridiplantae</taxon>
        <taxon>Streptophyta</taxon>
        <taxon>Embryophyta</taxon>
        <taxon>Tracheophyta</taxon>
        <taxon>Spermatophyta</taxon>
        <taxon>Magnoliopsida</taxon>
        <taxon>Liliopsida</taxon>
        <taxon>Poales</taxon>
        <taxon>Bromeliaceae</taxon>
        <taxon>Bromelioideae</taxon>
        <taxon>Ananas</taxon>
    </lineage>
</organism>
<proteinExistence type="inferred from homology"/>